<dbReference type="Proteomes" id="UP001156389">
    <property type="component" value="Unassembled WGS sequence"/>
</dbReference>
<keyword evidence="3" id="KW-1185">Reference proteome</keyword>
<organism evidence="2 3">
    <name type="scientific">Streptomyces gossypii</name>
    <dbReference type="NCBI Taxonomy" id="2883101"/>
    <lineage>
        <taxon>Bacteria</taxon>
        <taxon>Bacillati</taxon>
        <taxon>Actinomycetota</taxon>
        <taxon>Actinomycetes</taxon>
        <taxon>Kitasatosporales</taxon>
        <taxon>Streptomycetaceae</taxon>
        <taxon>Streptomyces</taxon>
    </lineage>
</organism>
<gene>
    <name evidence="2" type="ORF">LHJ74_02625</name>
</gene>
<evidence type="ECO:0000256" key="1">
    <source>
        <dbReference type="SAM" id="MobiDB-lite"/>
    </source>
</evidence>
<accession>A0ABT2JLS4</accession>
<proteinExistence type="predicted"/>
<dbReference type="EMBL" id="JAJAGO010000001">
    <property type="protein sequence ID" value="MCT2588840.1"/>
    <property type="molecule type" value="Genomic_DNA"/>
</dbReference>
<name>A0ABT2JLS4_9ACTN</name>
<feature type="compositionally biased region" description="Polar residues" evidence="1">
    <location>
        <begin position="145"/>
        <end position="155"/>
    </location>
</feature>
<protein>
    <submittedName>
        <fullName evidence="2">Helix-turn-helix domain-containing protein</fullName>
    </submittedName>
</protein>
<reference evidence="2 3" key="1">
    <citation type="submission" date="2021-10" db="EMBL/GenBank/DDBJ databases">
        <title>Streptomyces gossypii sp. nov., isolated from soil collected from cotton field.</title>
        <authorList>
            <person name="Ge X."/>
            <person name="Chen X."/>
            <person name="Liu W."/>
        </authorList>
    </citation>
    <scope>NUCLEOTIDE SEQUENCE [LARGE SCALE GENOMIC DNA]</scope>
    <source>
        <strain evidence="2 3">N2-109</strain>
    </source>
</reference>
<dbReference type="InterPro" id="IPR009057">
    <property type="entry name" value="Homeodomain-like_sf"/>
</dbReference>
<sequence>MPVTPARPITVTAAERKQLKKMACAHKSEYRTRLRAQVVLHAARGRSTAAIARQTGLHVDTVRRWRGRFAGQGLPGLADRKRPGRPRVFTALQTAQVKALACQPPVESGIPLSRRSCPELACEAIQRGIARSCQPPPCAAGWPRTHSSPGSRRDG</sequence>
<evidence type="ECO:0000313" key="2">
    <source>
        <dbReference type="EMBL" id="MCT2588840.1"/>
    </source>
</evidence>
<evidence type="ECO:0000313" key="3">
    <source>
        <dbReference type="Proteomes" id="UP001156389"/>
    </source>
</evidence>
<comment type="caution">
    <text evidence="2">The sequence shown here is derived from an EMBL/GenBank/DDBJ whole genome shotgun (WGS) entry which is preliminary data.</text>
</comment>
<feature type="region of interest" description="Disordered" evidence="1">
    <location>
        <begin position="132"/>
        <end position="155"/>
    </location>
</feature>
<dbReference type="Pfam" id="PF13551">
    <property type="entry name" value="HTH_29"/>
    <property type="match status" value="1"/>
</dbReference>
<dbReference type="SUPFAM" id="SSF46689">
    <property type="entry name" value="Homeodomain-like"/>
    <property type="match status" value="1"/>
</dbReference>